<dbReference type="PANTHER" id="PTHR33236:SF11">
    <property type="entry name" value="CUB DOMAIN-CONTAINING PROTEIN"/>
    <property type="match status" value="1"/>
</dbReference>
<evidence type="ECO:0000313" key="5">
    <source>
        <dbReference type="EMBL" id="SSX22153.1"/>
    </source>
</evidence>
<dbReference type="InterPro" id="IPR058698">
    <property type="entry name" value="CUB_metazoa"/>
</dbReference>
<comment type="caution">
    <text evidence="2">Lacks conserved residue(s) required for the propagation of feature annotation.</text>
</comment>
<dbReference type="InterPro" id="IPR035914">
    <property type="entry name" value="Sperma_CUB_dom_sf"/>
</dbReference>
<dbReference type="Pfam" id="PF26080">
    <property type="entry name" value="CUB_animal"/>
    <property type="match status" value="1"/>
</dbReference>
<feature type="domain" description="CUB" evidence="4">
    <location>
        <begin position="279"/>
        <end position="356"/>
    </location>
</feature>
<evidence type="ECO:0000256" key="3">
    <source>
        <dbReference type="SAM" id="MobiDB-lite"/>
    </source>
</evidence>
<evidence type="ECO:0000259" key="4">
    <source>
        <dbReference type="PROSITE" id="PS01180"/>
    </source>
</evidence>
<gene>
    <name evidence="5" type="primary">CSON006185</name>
</gene>
<dbReference type="VEuPathDB" id="VectorBase:CSON006185"/>
<accession>A0A336LZZ5</accession>
<dbReference type="EMBL" id="UFQT01000234">
    <property type="protein sequence ID" value="SSX22153.1"/>
    <property type="molecule type" value="Genomic_DNA"/>
</dbReference>
<protein>
    <submittedName>
        <fullName evidence="5">CSON006185 protein</fullName>
    </submittedName>
</protein>
<dbReference type="AlphaFoldDB" id="A0A336LZZ5"/>
<dbReference type="PANTHER" id="PTHR33236">
    <property type="entry name" value="INTRAFLAGELLAR TRANSPORT PROTEIN 122 FAMILY PROTEIN-RELATED"/>
    <property type="match status" value="1"/>
</dbReference>
<dbReference type="InterPro" id="IPR000859">
    <property type="entry name" value="CUB_dom"/>
</dbReference>
<dbReference type="Gene3D" id="2.60.120.290">
    <property type="entry name" value="Spermadhesin, CUB domain"/>
    <property type="match status" value="1"/>
</dbReference>
<evidence type="ECO:0000256" key="1">
    <source>
        <dbReference type="ARBA" id="ARBA00023157"/>
    </source>
</evidence>
<dbReference type="SUPFAM" id="SSF49854">
    <property type="entry name" value="Spermadhesin, CUB domain"/>
    <property type="match status" value="1"/>
</dbReference>
<keyword evidence="1" id="KW-1015">Disulfide bond</keyword>
<sequence>MSYVKKVISSEIKSEFFVCFGILILLHFCRITIEAKESDNSNLRRNKFLDINLIEDCSENTNCGNDTRKVPEKRYMDYRDVYGLKFDPSFLQIQAGRIDDKIDLPKNVSTPSKKKSGKKKRHKNGNKTKMEKIKLFKPPQYHGMVSPLTVVIPKDYTLKKEEKFNNNNFNSSQTTDISKLQKYQKIIESLRKRMKQLQNLTKSNTTGIIAKNTQMPARFLDVFEIVEFEHRPFCESQPPPLTRMSGSCYSHKNCAKLGGLALSSCAHGYGICCVFKMTCNGFTNQEVSYFESPGYPAPSLNQLSCSMAVLLKPKTQQILLEFEFFELLPPVNGTCISDKFVVLGQNINKAIPILCGINSGQHSKNLSLYNKPFLLLLCHFLVYIDVFDAADRKIFLTVIGAGNEARGFRIKVTQLIERQAPPDCLQYHDGITGFIKTFNYDEMSRIVRYKFASYFNNLNYAICIKRSPGYCTITYTAEESGAVARPFQLRNVDQNGVLTVPEGQAGAEIFNCPDDHISVNSIRLCGDRLNDASVTDNFTLNAPVVDYTFGPIVIPVRTNGNFVGRGFNLRYTQNLCHRQIISV</sequence>
<feature type="region of interest" description="Disordered" evidence="3">
    <location>
        <begin position="104"/>
        <end position="127"/>
    </location>
</feature>
<feature type="compositionally biased region" description="Basic residues" evidence="3">
    <location>
        <begin position="112"/>
        <end position="126"/>
    </location>
</feature>
<evidence type="ECO:0000256" key="2">
    <source>
        <dbReference type="PROSITE-ProRule" id="PRU00059"/>
    </source>
</evidence>
<organism evidence="5">
    <name type="scientific">Culicoides sonorensis</name>
    <name type="common">Biting midge</name>
    <dbReference type="NCBI Taxonomy" id="179676"/>
    <lineage>
        <taxon>Eukaryota</taxon>
        <taxon>Metazoa</taxon>
        <taxon>Ecdysozoa</taxon>
        <taxon>Arthropoda</taxon>
        <taxon>Hexapoda</taxon>
        <taxon>Insecta</taxon>
        <taxon>Pterygota</taxon>
        <taxon>Neoptera</taxon>
        <taxon>Endopterygota</taxon>
        <taxon>Diptera</taxon>
        <taxon>Nematocera</taxon>
        <taxon>Chironomoidea</taxon>
        <taxon>Ceratopogonidae</taxon>
        <taxon>Ceratopogoninae</taxon>
        <taxon>Culicoides</taxon>
        <taxon>Monoculicoides</taxon>
    </lineage>
</organism>
<dbReference type="PROSITE" id="PS01180">
    <property type="entry name" value="CUB"/>
    <property type="match status" value="1"/>
</dbReference>
<reference evidence="5" key="1">
    <citation type="submission" date="2018-07" db="EMBL/GenBank/DDBJ databases">
        <authorList>
            <person name="Quirk P.G."/>
            <person name="Krulwich T.A."/>
        </authorList>
    </citation>
    <scope>NUCLEOTIDE SEQUENCE</scope>
</reference>
<name>A0A336LZZ5_CULSO</name>
<proteinExistence type="predicted"/>